<dbReference type="GO" id="GO:0071555">
    <property type="term" value="P:cell wall organization"/>
    <property type="evidence" value="ECO:0007669"/>
    <property type="project" value="UniProtKB-UniRule"/>
</dbReference>
<gene>
    <name evidence="10" type="ORF">GGQ88_002305</name>
</gene>
<dbReference type="PANTHER" id="PTHR30582">
    <property type="entry name" value="L,D-TRANSPEPTIDASE"/>
    <property type="match status" value="1"/>
</dbReference>
<dbReference type="CDD" id="cd16913">
    <property type="entry name" value="YkuD_like"/>
    <property type="match status" value="1"/>
</dbReference>
<dbReference type="GO" id="GO:0008360">
    <property type="term" value="P:regulation of cell shape"/>
    <property type="evidence" value="ECO:0007669"/>
    <property type="project" value="UniProtKB-UniRule"/>
</dbReference>
<dbReference type="UniPathway" id="UPA00219"/>
<evidence type="ECO:0000313" key="10">
    <source>
        <dbReference type="EMBL" id="MBB3861033.1"/>
    </source>
</evidence>
<dbReference type="GO" id="GO:0071972">
    <property type="term" value="F:peptidoglycan L,D-transpeptidase activity"/>
    <property type="evidence" value="ECO:0007669"/>
    <property type="project" value="TreeGrafter"/>
</dbReference>
<keyword evidence="3" id="KW-0808">Transferase</keyword>
<feature type="compositionally biased region" description="Pro residues" evidence="8">
    <location>
        <begin position="53"/>
        <end position="67"/>
    </location>
</feature>
<dbReference type="GO" id="GO:0016740">
    <property type="term" value="F:transferase activity"/>
    <property type="evidence" value="ECO:0007669"/>
    <property type="project" value="UniProtKB-KW"/>
</dbReference>
<dbReference type="InterPro" id="IPR050979">
    <property type="entry name" value="LD-transpeptidase"/>
</dbReference>
<dbReference type="PROSITE" id="PS52029">
    <property type="entry name" value="LD_TPASE"/>
    <property type="match status" value="1"/>
</dbReference>
<dbReference type="PANTHER" id="PTHR30582:SF2">
    <property type="entry name" value="L,D-TRANSPEPTIDASE YCIB-RELATED"/>
    <property type="match status" value="1"/>
</dbReference>
<keyword evidence="4 7" id="KW-0133">Cell shape</keyword>
<dbReference type="Gene3D" id="2.40.440.10">
    <property type="entry name" value="L,D-transpeptidase catalytic domain-like"/>
    <property type="match status" value="1"/>
</dbReference>
<dbReference type="EMBL" id="JACICY010000005">
    <property type="protein sequence ID" value="MBB3861033.1"/>
    <property type="molecule type" value="Genomic_DNA"/>
</dbReference>
<comment type="caution">
    <text evidence="10">The sequence shown here is derived from an EMBL/GenBank/DDBJ whole genome shotgun (WGS) entry which is preliminary data.</text>
</comment>
<dbReference type="NCBIfam" id="NF004785">
    <property type="entry name" value="PRK06132.1-2"/>
    <property type="match status" value="1"/>
</dbReference>
<dbReference type="GO" id="GO:0018104">
    <property type="term" value="P:peptidoglycan-protein cross-linking"/>
    <property type="evidence" value="ECO:0007669"/>
    <property type="project" value="TreeGrafter"/>
</dbReference>
<evidence type="ECO:0000256" key="5">
    <source>
        <dbReference type="ARBA" id="ARBA00022984"/>
    </source>
</evidence>
<evidence type="ECO:0000259" key="9">
    <source>
        <dbReference type="PROSITE" id="PS52029"/>
    </source>
</evidence>
<dbReference type="InterPro" id="IPR038063">
    <property type="entry name" value="Transpep_catalytic_dom"/>
</dbReference>
<sequence length="305" mass="31977">MVKITFTKRWLASAVGGCAVVVALASLVLPDELLLGMEQSAQAQVLQDGGSSPAPPPAPAVRTGPPPVSDVLQSGVLIVVSKASQRMYVFKDGVPWASSPVSTGKRGHGTPAGVFPILQKRVFHRSNLYSNAPMPYMQRLTWRGIAIHAGHLPGYPASHGCIRLPYSFARSLFALTRADATTVVVTNDAVDSDEGAITLALGTQGPVPAVVQPKPEVMLAAASARMAFAGPGQTIQLAAATSPGEAEAHWQGLVSLHPELAGFRKVVIPAVVGSRQFYRLRATAPGAHAYCASLKRSGQDCFNVS</sequence>
<accession>A0A7W6EW76</accession>
<evidence type="ECO:0000313" key="11">
    <source>
        <dbReference type="Proteomes" id="UP000562395"/>
    </source>
</evidence>
<feature type="active site" description="Proton donor/acceptor" evidence="7">
    <location>
        <position position="148"/>
    </location>
</feature>
<feature type="domain" description="L,D-TPase catalytic" evidence="9">
    <location>
        <begin position="76"/>
        <end position="186"/>
    </location>
</feature>
<organism evidence="10 11">
    <name type="scientific">Novosphingobium hassiacum</name>
    <dbReference type="NCBI Taxonomy" id="173676"/>
    <lineage>
        <taxon>Bacteria</taxon>
        <taxon>Pseudomonadati</taxon>
        <taxon>Pseudomonadota</taxon>
        <taxon>Alphaproteobacteria</taxon>
        <taxon>Sphingomonadales</taxon>
        <taxon>Sphingomonadaceae</taxon>
        <taxon>Novosphingobium</taxon>
    </lineage>
</organism>
<feature type="region of interest" description="Disordered" evidence="8">
    <location>
        <begin position="45"/>
        <end position="67"/>
    </location>
</feature>
<evidence type="ECO:0000256" key="1">
    <source>
        <dbReference type="ARBA" id="ARBA00004752"/>
    </source>
</evidence>
<keyword evidence="6 7" id="KW-0961">Cell wall biogenesis/degradation</keyword>
<comment type="pathway">
    <text evidence="1 7">Cell wall biogenesis; peptidoglycan biosynthesis.</text>
</comment>
<dbReference type="Pfam" id="PF03734">
    <property type="entry name" value="YkuD"/>
    <property type="match status" value="1"/>
</dbReference>
<dbReference type="GO" id="GO:0005576">
    <property type="term" value="C:extracellular region"/>
    <property type="evidence" value="ECO:0007669"/>
    <property type="project" value="TreeGrafter"/>
</dbReference>
<keyword evidence="5 7" id="KW-0573">Peptidoglycan synthesis</keyword>
<proteinExistence type="inferred from homology"/>
<protein>
    <recommendedName>
        <fullName evidence="9">L,D-TPase catalytic domain-containing protein</fullName>
    </recommendedName>
</protein>
<dbReference type="Proteomes" id="UP000562395">
    <property type="component" value="Unassembled WGS sequence"/>
</dbReference>
<evidence type="ECO:0000256" key="3">
    <source>
        <dbReference type="ARBA" id="ARBA00022679"/>
    </source>
</evidence>
<dbReference type="AlphaFoldDB" id="A0A7W6EW76"/>
<keyword evidence="11" id="KW-1185">Reference proteome</keyword>
<evidence type="ECO:0000256" key="2">
    <source>
        <dbReference type="ARBA" id="ARBA00005992"/>
    </source>
</evidence>
<dbReference type="SUPFAM" id="SSF141523">
    <property type="entry name" value="L,D-transpeptidase catalytic domain-like"/>
    <property type="match status" value="1"/>
</dbReference>
<evidence type="ECO:0000256" key="6">
    <source>
        <dbReference type="ARBA" id="ARBA00023316"/>
    </source>
</evidence>
<dbReference type="InterPro" id="IPR005490">
    <property type="entry name" value="LD_TPept_cat_dom"/>
</dbReference>
<name>A0A7W6EW76_9SPHN</name>
<evidence type="ECO:0000256" key="7">
    <source>
        <dbReference type="PROSITE-ProRule" id="PRU01373"/>
    </source>
</evidence>
<comment type="similarity">
    <text evidence="2">Belongs to the YkuD family.</text>
</comment>
<feature type="active site" description="Nucleophile" evidence="7">
    <location>
        <position position="161"/>
    </location>
</feature>
<evidence type="ECO:0000256" key="8">
    <source>
        <dbReference type="SAM" id="MobiDB-lite"/>
    </source>
</evidence>
<evidence type="ECO:0000256" key="4">
    <source>
        <dbReference type="ARBA" id="ARBA00022960"/>
    </source>
</evidence>
<dbReference type="RefSeq" id="WP_183613311.1">
    <property type="nucleotide sequence ID" value="NZ_JACICY010000005.1"/>
</dbReference>
<reference evidence="10 11" key="1">
    <citation type="submission" date="2020-08" db="EMBL/GenBank/DDBJ databases">
        <title>Genomic Encyclopedia of Type Strains, Phase IV (KMG-IV): sequencing the most valuable type-strain genomes for metagenomic binning, comparative biology and taxonomic classification.</title>
        <authorList>
            <person name="Goeker M."/>
        </authorList>
    </citation>
    <scope>NUCLEOTIDE SEQUENCE [LARGE SCALE GENOMIC DNA]</scope>
    <source>
        <strain evidence="10 11">DSM 14552</strain>
    </source>
</reference>